<dbReference type="SUPFAM" id="SSF52980">
    <property type="entry name" value="Restriction endonuclease-like"/>
    <property type="match status" value="1"/>
</dbReference>
<comment type="caution">
    <text evidence="14">The sequence shown here is derived from an EMBL/GenBank/DDBJ whole genome shotgun (WGS) entry which is preliminary data.</text>
</comment>
<evidence type="ECO:0000256" key="10">
    <source>
        <dbReference type="ARBA" id="ARBA00023172"/>
    </source>
</evidence>
<reference evidence="14 15" key="1">
    <citation type="submission" date="2015-09" db="EMBL/GenBank/DDBJ databases">
        <title>Genome sequence of Acetobacterium wieringae DSM 1911.</title>
        <authorList>
            <person name="Poehlein A."/>
            <person name="Bengelsdorf F.R."/>
            <person name="Schiel-Bengelsdorf B."/>
            <person name="Duerre P."/>
            <person name="Daniel R."/>
        </authorList>
    </citation>
    <scope>NUCLEOTIDE SEQUENCE [LARGE SCALE GENOMIC DNA]</scope>
    <source>
        <strain evidence="14 15">DSM 1911</strain>
    </source>
</reference>
<dbReference type="InterPro" id="IPR004612">
    <property type="entry name" value="Resolv_RecU"/>
</dbReference>
<comment type="subcellular location">
    <subcellularLocation>
        <location evidence="2">Cytoplasm</location>
    </subcellularLocation>
</comment>
<evidence type="ECO:0000256" key="1">
    <source>
        <dbReference type="ARBA" id="ARBA00001946"/>
    </source>
</evidence>
<keyword evidence="4" id="KW-0540">Nuclease</keyword>
<evidence type="ECO:0000256" key="3">
    <source>
        <dbReference type="ARBA" id="ARBA00022490"/>
    </source>
</evidence>
<evidence type="ECO:0000256" key="6">
    <source>
        <dbReference type="ARBA" id="ARBA00022759"/>
    </source>
</evidence>
<dbReference type="STRING" id="52694.ACWI_33170"/>
<evidence type="ECO:0000256" key="13">
    <source>
        <dbReference type="ARBA" id="ARBA00029523"/>
    </source>
</evidence>
<evidence type="ECO:0000256" key="11">
    <source>
        <dbReference type="ARBA" id="ARBA00023204"/>
    </source>
</evidence>
<sequence>MTKTIYNEEKYVEKYPDPTAAQAIENINRENRKSREQLQGHRSRVIGKSFEEVIEAACINYRNKEIAIIEKTPEPMKVLGKVHRRGSNGRFEACFIKKAQPDFKGCLANGKAIVFEAKATEKDRIRKNVITDEQFEYLEGYWKMKASAFVLVCFNMERYYRVPWGIWREMEVIFGRKYLQERDLESCRVMFWNGYLDFMHNIAEV</sequence>
<keyword evidence="7" id="KW-0227">DNA damage</keyword>
<keyword evidence="5" id="KW-0479">Metal-binding</keyword>
<gene>
    <name evidence="14" type="primary">recU_3</name>
    <name evidence="14" type="ORF">ACWI_33170</name>
</gene>
<dbReference type="InterPro" id="IPR011335">
    <property type="entry name" value="Restrct_endonuc-II-like"/>
</dbReference>
<keyword evidence="11" id="KW-0234">DNA repair</keyword>
<comment type="cofactor">
    <cofactor evidence="1">
        <name>Mg(2+)</name>
        <dbReference type="ChEBI" id="CHEBI:18420"/>
    </cofactor>
</comment>
<keyword evidence="3" id="KW-0963">Cytoplasm</keyword>
<dbReference type="GO" id="GO:0003676">
    <property type="term" value="F:nucleic acid binding"/>
    <property type="evidence" value="ECO:0007669"/>
    <property type="project" value="InterPro"/>
</dbReference>
<name>A0A1F2PDE7_9FIRM</name>
<dbReference type="GO" id="GO:0004519">
    <property type="term" value="F:endonuclease activity"/>
    <property type="evidence" value="ECO:0007669"/>
    <property type="project" value="UniProtKB-KW"/>
</dbReference>
<keyword evidence="8 14" id="KW-0378">Hydrolase</keyword>
<accession>A0A1F2PDE7</accession>
<keyword evidence="10" id="KW-0233">DNA recombination</keyword>
<evidence type="ECO:0000256" key="8">
    <source>
        <dbReference type="ARBA" id="ARBA00022801"/>
    </source>
</evidence>
<dbReference type="GO" id="GO:0046872">
    <property type="term" value="F:metal ion binding"/>
    <property type="evidence" value="ECO:0007669"/>
    <property type="project" value="UniProtKB-KW"/>
</dbReference>
<dbReference type="InterPro" id="IPR011856">
    <property type="entry name" value="tRNA_endonuc-like_dom_sf"/>
</dbReference>
<evidence type="ECO:0000256" key="9">
    <source>
        <dbReference type="ARBA" id="ARBA00022842"/>
    </source>
</evidence>
<protein>
    <recommendedName>
        <fullName evidence="13">Holliday junction resolvase RecU</fullName>
    </recommendedName>
</protein>
<dbReference type="OrthoDB" id="9798755at2"/>
<comment type="similarity">
    <text evidence="12">Belongs to the RecU family.</text>
</comment>
<evidence type="ECO:0000256" key="12">
    <source>
        <dbReference type="ARBA" id="ARBA00023447"/>
    </source>
</evidence>
<keyword evidence="6" id="KW-0255">Endonuclease</keyword>
<proteinExistence type="inferred from homology"/>
<evidence type="ECO:0000313" key="14">
    <source>
        <dbReference type="EMBL" id="OFV69273.1"/>
    </source>
</evidence>
<dbReference type="EMBL" id="LKEU01000043">
    <property type="protein sequence ID" value="OFV69273.1"/>
    <property type="molecule type" value="Genomic_DNA"/>
</dbReference>
<keyword evidence="9" id="KW-0460">Magnesium</keyword>
<dbReference type="Proteomes" id="UP000176244">
    <property type="component" value="Unassembled WGS sequence"/>
</dbReference>
<dbReference type="GO" id="GO:0006310">
    <property type="term" value="P:DNA recombination"/>
    <property type="evidence" value="ECO:0007669"/>
    <property type="project" value="UniProtKB-KW"/>
</dbReference>
<evidence type="ECO:0000256" key="5">
    <source>
        <dbReference type="ARBA" id="ARBA00022723"/>
    </source>
</evidence>
<evidence type="ECO:0000256" key="2">
    <source>
        <dbReference type="ARBA" id="ARBA00004496"/>
    </source>
</evidence>
<evidence type="ECO:0000313" key="15">
    <source>
        <dbReference type="Proteomes" id="UP000176244"/>
    </source>
</evidence>
<evidence type="ECO:0000256" key="7">
    <source>
        <dbReference type="ARBA" id="ARBA00022763"/>
    </source>
</evidence>
<dbReference type="RefSeq" id="WP_070372568.1">
    <property type="nucleotide sequence ID" value="NZ_LKEU01000043.1"/>
</dbReference>
<dbReference type="Pfam" id="PF03838">
    <property type="entry name" value="RecU"/>
    <property type="match status" value="1"/>
</dbReference>
<evidence type="ECO:0000256" key="4">
    <source>
        <dbReference type="ARBA" id="ARBA00022722"/>
    </source>
</evidence>
<dbReference type="AlphaFoldDB" id="A0A1F2PDE7"/>
<dbReference type="Gene3D" id="3.40.1350.10">
    <property type="match status" value="1"/>
</dbReference>
<dbReference type="GO" id="GO:0006281">
    <property type="term" value="P:DNA repair"/>
    <property type="evidence" value="ECO:0007669"/>
    <property type="project" value="UniProtKB-KW"/>
</dbReference>
<organism evidence="14 15">
    <name type="scientific">Acetobacterium wieringae</name>
    <dbReference type="NCBI Taxonomy" id="52694"/>
    <lineage>
        <taxon>Bacteria</taxon>
        <taxon>Bacillati</taxon>
        <taxon>Bacillota</taxon>
        <taxon>Clostridia</taxon>
        <taxon>Eubacteriales</taxon>
        <taxon>Eubacteriaceae</taxon>
        <taxon>Acetobacterium</taxon>
    </lineage>
</organism>
<dbReference type="GO" id="GO:0005737">
    <property type="term" value="C:cytoplasm"/>
    <property type="evidence" value="ECO:0007669"/>
    <property type="project" value="UniProtKB-SubCell"/>
</dbReference>
<dbReference type="GO" id="GO:0016787">
    <property type="term" value="F:hydrolase activity"/>
    <property type="evidence" value="ECO:0007669"/>
    <property type="project" value="UniProtKB-KW"/>
</dbReference>